<dbReference type="EMBL" id="CP045351">
    <property type="protein sequence ID" value="QFT27839.1"/>
    <property type="molecule type" value="Genomic_DNA"/>
</dbReference>
<evidence type="ECO:0000313" key="3">
    <source>
        <dbReference type="Proteomes" id="UP000326936"/>
    </source>
</evidence>
<dbReference type="KEGG" id="vaq:FIV01_15730"/>
<organism evidence="2 3">
    <name type="scientific">Vibrio aquimaris</name>
    <dbReference type="NCBI Taxonomy" id="2587862"/>
    <lineage>
        <taxon>Bacteria</taxon>
        <taxon>Pseudomonadati</taxon>
        <taxon>Pseudomonadota</taxon>
        <taxon>Gammaproteobacteria</taxon>
        <taxon>Vibrionales</taxon>
        <taxon>Vibrionaceae</taxon>
        <taxon>Vibrio</taxon>
    </lineage>
</organism>
<keyword evidence="2" id="KW-0614">Plasmid</keyword>
<accession>A0A5P9CNH1</accession>
<dbReference type="OrthoDB" id="5872855at2"/>
<dbReference type="Proteomes" id="UP000326936">
    <property type="component" value="Plasmid pTHAF100_a"/>
</dbReference>
<reference evidence="2 3" key="1">
    <citation type="submission" date="2019-10" db="EMBL/GenBank/DDBJ databases">
        <title>Complete genome sequence of Vibrio sp. strain THAF100, isolated from non-filtered water from the water column of tank 6 of a marine aquarium containing stony-coral fragments. Water maintained at 26 degree C.</title>
        <authorList>
            <person name="Ruckert C."/>
            <person name="Franco A."/>
            <person name="Kalinowski J."/>
            <person name="Glaeser S."/>
        </authorList>
    </citation>
    <scope>NUCLEOTIDE SEQUENCE [LARGE SCALE GENOMIC DNA]</scope>
    <source>
        <strain evidence="2 3">THAF100</strain>
        <plasmid evidence="3">pthaf100_a</plasmid>
    </source>
</reference>
<name>A0A5P9CNH1_9VIBR</name>
<feature type="region of interest" description="Disordered" evidence="1">
    <location>
        <begin position="56"/>
        <end position="79"/>
    </location>
</feature>
<evidence type="ECO:0000313" key="2">
    <source>
        <dbReference type="EMBL" id="QFT27839.1"/>
    </source>
</evidence>
<proteinExistence type="predicted"/>
<geneLocation type="plasmid" evidence="3">
    <name>pthaf100_a</name>
</geneLocation>
<evidence type="ECO:0008006" key="4">
    <source>
        <dbReference type="Google" id="ProtNLM"/>
    </source>
</evidence>
<dbReference type="AlphaFoldDB" id="A0A5P9CNH1"/>
<protein>
    <recommendedName>
        <fullName evidence="4">DUF3319 domain-containing protein</fullName>
    </recommendedName>
</protein>
<dbReference type="Pfam" id="PF11782">
    <property type="entry name" value="DUF3319"/>
    <property type="match status" value="1"/>
</dbReference>
<dbReference type="InterPro" id="IPR021753">
    <property type="entry name" value="DUF3319"/>
</dbReference>
<sequence>MAAATYRGFTLKTAGNSTDVWQVQIKNHTLSGSMPAVKKSIDWFCDTANIIDPKEFGSLGNKKETEGSPVQEDFHGYTLKNDNGNPNEWYCFFNGKLIKGGKLAMQKHIEAYLIAKQKAEQQQKK</sequence>
<dbReference type="RefSeq" id="WP_152431913.1">
    <property type="nucleotide sequence ID" value="NZ_CBCSDK010000010.1"/>
</dbReference>
<gene>
    <name evidence="2" type="ORF">FIV01_15730</name>
</gene>
<evidence type="ECO:0000256" key="1">
    <source>
        <dbReference type="SAM" id="MobiDB-lite"/>
    </source>
</evidence>
<keyword evidence="3" id="KW-1185">Reference proteome</keyword>